<dbReference type="PANTHER" id="PTHR39338:SF6">
    <property type="entry name" value="BLL5662 PROTEIN"/>
    <property type="match status" value="1"/>
</dbReference>
<dbReference type="Pfam" id="PF05762">
    <property type="entry name" value="VWA_CoxE"/>
    <property type="match status" value="1"/>
</dbReference>
<dbReference type="SUPFAM" id="SSF53300">
    <property type="entry name" value="vWA-like"/>
    <property type="match status" value="1"/>
</dbReference>
<keyword evidence="3" id="KW-1185">Reference proteome</keyword>
<dbReference type="CDD" id="cd00198">
    <property type="entry name" value="vWFA"/>
    <property type="match status" value="1"/>
</dbReference>
<comment type="caution">
    <text evidence="2">The sequence shown here is derived from an EMBL/GenBank/DDBJ whole genome shotgun (WGS) entry which is preliminary data.</text>
</comment>
<name>A0A6B3SYY9_9BURK</name>
<dbReference type="InterPro" id="IPR008912">
    <property type="entry name" value="Uncharacterised_CoxE"/>
</dbReference>
<organism evidence="2 3">
    <name type="scientific">Noviherbaspirillum galbum</name>
    <dbReference type="NCBI Taxonomy" id="2709383"/>
    <lineage>
        <taxon>Bacteria</taxon>
        <taxon>Pseudomonadati</taxon>
        <taxon>Pseudomonadota</taxon>
        <taxon>Betaproteobacteria</taxon>
        <taxon>Burkholderiales</taxon>
        <taxon>Oxalobacteraceae</taxon>
        <taxon>Noviherbaspirillum</taxon>
    </lineage>
</organism>
<gene>
    <name evidence="2" type="ORF">G3574_24030</name>
</gene>
<dbReference type="AlphaFoldDB" id="A0A6B3SYY9"/>
<dbReference type="InterPro" id="IPR011195">
    <property type="entry name" value="UCP010256"/>
</dbReference>
<reference evidence="2 3" key="1">
    <citation type="submission" date="2020-02" db="EMBL/GenBank/DDBJ databases">
        <authorList>
            <person name="Kim M.K."/>
        </authorList>
    </citation>
    <scope>NUCLEOTIDE SEQUENCE [LARGE SCALE GENOMIC DNA]</scope>
    <source>
        <strain evidence="2 3">17J57-3</strain>
    </source>
</reference>
<feature type="region of interest" description="Disordered" evidence="1">
    <location>
        <begin position="138"/>
        <end position="169"/>
    </location>
</feature>
<evidence type="ECO:0000256" key="1">
    <source>
        <dbReference type="SAM" id="MobiDB-lite"/>
    </source>
</evidence>
<sequence length="425" mass="47446">MSSGIPAGADGSDGAAGASPAGDGMLARNIVHFTRVLRRAGLPLGPAVAIDALRAVRAVGLGSRQDFYFALSAVMVQRHEQQFVFDEAFQRFWQDPSRVGQQLQELLRLLGGLRSVPARRPPPPQRVAQALFPNMGRAADSPAQPPQISIDSSDTASARETLQHKDFASMTPDELREARRMIASMRLPLPRLPGRRTRSDPRGPRVDLRGTMKSMMREPDGMAALRFRSLVRRPPTVIVLCDISRSMEPYTRMLLHFMHALTNDRDRVHTFLFGTQLSNISRALRDRDVDVALDKVARQVHDWAGGTRIGACLKEFNRRWARRLMAQGAVVLIISDGLEGEEADDLGKQMQALRLASRWMIWLNPLLRYERFEARPAGIRAMLPHVDRFLPVHHLNSLEALGRALSSLQANRRHAVPVAPTKMRG</sequence>
<dbReference type="EMBL" id="JAAIVB010000078">
    <property type="protein sequence ID" value="NEX64162.1"/>
    <property type="molecule type" value="Genomic_DNA"/>
</dbReference>
<dbReference type="InterPro" id="IPR036465">
    <property type="entry name" value="vWFA_dom_sf"/>
</dbReference>
<dbReference type="PANTHER" id="PTHR39338">
    <property type="entry name" value="BLL5662 PROTEIN-RELATED"/>
    <property type="match status" value="1"/>
</dbReference>
<dbReference type="PIRSF" id="PIRSF010256">
    <property type="entry name" value="CoxE_vWa"/>
    <property type="match status" value="1"/>
</dbReference>
<evidence type="ECO:0000313" key="2">
    <source>
        <dbReference type="EMBL" id="NEX64162.1"/>
    </source>
</evidence>
<dbReference type="Gene3D" id="3.40.50.410">
    <property type="entry name" value="von Willebrand factor, type A domain"/>
    <property type="match status" value="1"/>
</dbReference>
<feature type="compositionally biased region" description="Polar residues" evidence="1">
    <location>
        <begin position="146"/>
        <end position="160"/>
    </location>
</feature>
<accession>A0A6B3SYY9</accession>
<proteinExistence type="predicted"/>
<evidence type="ECO:0000313" key="3">
    <source>
        <dbReference type="Proteomes" id="UP000482155"/>
    </source>
</evidence>
<protein>
    <submittedName>
        <fullName evidence="2">VWA domain-containing protein</fullName>
    </submittedName>
</protein>
<dbReference type="Proteomes" id="UP000482155">
    <property type="component" value="Unassembled WGS sequence"/>
</dbReference>